<accession>A0ABU9MXP8</accession>
<proteinExistence type="predicted"/>
<keyword evidence="1" id="KW-0812">Transmembrane</keyword>
<evidence type="ECO:0000256" key="1">
    <source>
        <dbReference type="SAM" id="Phobius"/>
    </source>
</evidence>
<dbReference type="EMBL" id="JBCGCU010000013">
    <property type="protein sequence ID" value="MEM0516047.1"/>
    <property type="molecule type" value="Genomic_DNA"/>
</dbReference>
<keyword evidence="3" id="KW-1185">Reference proteome</keyword>
<feature type="transmembrane region" description="Helical" evidence="1">
    <location>
        <begin position="20"/>
        <end position="46"/>
    </location>
</feature>
<keyword evidence="1" id="KW-1133">Transmembrane helix</keyword>
<protein>
    <submittedName>
        <fullName evidence="2">Uncharacterized protein</fullName>
    </submittedName>
</protein>
<sequence length="90" mass="10218">MYSNFLLTNNQQLDGQQLNFQWCVIGGNWTMVLSFITTVLCLLMTYQFNHYFSIPAQVSAHIATIVFAAMFKIGYVIRCVGLHGLGCYVK</sequence>
<dbReference type="RefSeq" id="WP_342679227.1">
    <property type="nucleotide sequence ID" value="NZ_JBCGCU010000013.1"/>
</dbReference>
<dbReference type="Proteomes" id="UP001447008">
    <property type="component" value="Unassembled WGS sequence"/>
</dbReference>
<evidence type="ECO:0000313" key="3">
    <source>
        <dbReference type="Proteomes" id="UP001447008"/>
    </source>
</evidence>
<name>A0ABU9MXP8_9GAMM</name>
<evidence type="ECO:0000313" key="2">
    <source>
        <dbReference type="EMBL" id="MEM0516047.1"/>
    </source>
</evidence>
<feature type="transmembrane region" description="Helical" evidence="1">
    <location>
        <begin position="58"/>
        <end position="77"/>
    </location>
</feature>
<reference evidence="2 3" key="1">
    <citation type="submission" date="2024-03" db="EMBL/GenBank/DDBJ databases">
        <title>Pseudoalteromonas qingdaonensis sp. nov., isolated from the intestines of marine benthic organisms.</title>
        <authorList>
            <person name="Lin X."/>
            <person name="Fang S."/>
            <person name="Hu X."/>
        </authorList>
    </citation>
    <scope>NUCLEOTIDE SEQUENCE [LARGE SCALE GENOMIC DNA]</scope>
    <source>
        <strain evidence="2 3">YIC-827</strain>
    </source>
</reference>
<keyword evidence="1" id="KW-0472">Membrane</keyword>
<comment type="caution">
    <text evidence="2">The sequence shown here is derived from an EMBL/GenBank/DDBJ whole genome shotgun (WGS) entry which is preliminary data.</text>
</comment>
<organism evidence="2 3">
    <name type="scientific">Pseudoalteromonas qingdaonensis</name>
    <dbReference type="NCBI Taxonomy" id="3131913"/>
    <lineage>
        <taxon>Bacteria</taxon>
        <taxon>Pseudomonadati</taxon>
        <taxon>Pseudomonadota</taxon>
        <taxon>Gammaproteobacteria</taxon>
        <taxon>Alteromonadales</taxon>
        <taxon>Pseudoalteromonadaceae</taxon>
        <taxon>Pseudoalteromonas</taxon>
    </lineage>
</organism>
<gene>
    <name evidence="2" type="ORF">WCN91_11585</name>
</gene>